<protein>
    <submittedName>
        <fullName evidence="5">Protein N-acetyltransferase, RimJ/RimL family</fullName>
    </submittedName>
</protein>
<proteinExistence type="inferred from homology"/>
<reference evidence="6" key="1">
    <citation type="submission" date="2016-10" db="EMBL/GenBank/DDBJ databases">
        <authorList>
            <person name="Varghese N."/>
            <person name="Submissions S."/>
        </authorList>
    </citation>
    <scope>NUCLEOTIDE SEQUENCE [LARGE SCALE GENOMIC DNA]</scope>
    <source>
        <strain evidence="6">DSM 22951</strain>
    </source>
</reference>
<dbReference type="Pfam" id="PF13302">
    <property type="entry name" value="Acetyltransf_3"/>
    <property type="match status" value="4"/>
</dbReference>
<dbReference type="PROSITE" id="PS51186">
    <property type="entry name" value="GNAT"/>
    <property type="match status" value="4"/>
</dbReference>
<dbReference type="Proteomes" id="UP000250028">
    <property type="component" value="Unassembled WGS sequence"/>
</dbReference>
<dbReference type="CDD" id="cd04301">
    <property type="entry name" value="NAT_SF"/>
    <property type="match status" value="1"/>
</dbReference>
<dbReference type="InterPro" id="IPR051531">
    <property type="entry name" value="N-acetyltransferase"/>
</dbReference>
<dbReference type="AlphaFoldDB" id="A0A2Y8ZTI4"/>
<accession>A0A2Y8ZTI4</accession>
<dbReference type="EMBL" id="UESZ01000001">
    <property type="protein sequence ID" value="SSA34816.1"/>
    <property type="molecule type" value="Genomic_DNA"/>
</dbReference>
<feature type="domain" description="N-acetyltransferase" evidence="4">
    <location>
        <begin position="396"/>
        <end position="553"/>
    </location>
</feature>
<evidence type="ECO:0000256" key="3">
    <source>
        <dbReference type="ARBA" id="ARBA00038502"/>
    </source>
</evidence>
<dbReference type="InterPro" id="IPR000182">
    <property type="entry name" value="GNAT_dom"/>
</dbReference>
<keyword evidence="1 5" id="KW-0808">Transferase</keyword>
<dbReference type="PANTHER" id="PTHR43792">
    <property type="entry name" value="GNAT FAMILY, PUTATIVE (AFU_ORTHOLOGUE AFUA_3G00765)-RELATED-RELATED"/>
    <property type="match status" value="1"/>
</dbReference>
<feature type="domain" description="N-acetyltransferase" evidence="4">
    <location>
        <begin position="582"/>
        <end position="743"/>
    </location>
</feature>
<evidence type="ECO:0000313" key="6">
    <source>
        <dbReference type="Proteomes" id="UP000250028"/>
    </source>
</evidence>
<feature type="domain" description="N-acetyltransferase" evidence="4">
    <location>
        <begin position="212"/>
        <end position="375"/>
    </location>
</feature>
<evidence type="ECO:0000256" key="1">
    <source>
        <dbReference type="ARBA" id="ARBA00022679"/>
    </source>
</evidence>
<sequence>MRWRYVAWLPSGVDDAYLAATVPLLRGAGVTLRAHSSRDVPAIVAMCTDERMRRFVPLPSPYAEPQAIAFLDSVAAGWRDDSILAWAIDVDGQFAGSVNLKLVAPGTREIGFSLHPAYRGQGLMTQAVRTVLDYAYDGLGLGTVLWRAAVGNWASRRVAWANGFTVDGTWPASHPVGEGDVAGTWLGHRHATDPGEPRLPWYEPAVLEGDGIRLRPWRESDAPVQTDDAETVRFMGQPMPGPGSFDDFLTSQRERMAGGDAIFWCIADVDDRPLGGIRLLNLARRDRLGGARVAYWLHPSARGRGVLGKALELLIPHAFGDLGLQRLEAGADQDNAASLRVLRRVGFRQIGTEKDALTYGGTRVSSAVQFELSASDDRAAQRVSPRVAPVLETARLRLRPWRIDDAPRPGQERDEISERFMPANAQPGPALPWDQWFARRRRFTDSGEIVCWCIADAGTDEPLGDILLFGFDENVKGNAELGYWLHTNARGHGYVDEAVEEVVRWAFAEGGFTRLHAGTDSDNIASQNVLRRAGFVQWGNDRQNWTRMDGTASDGTFFELLASDDRQAQRAVPPPTLRTERVLLRPTSARDAQRAREAADDAQTRFWFNRTGPLPDVQEYRERMASRSLIDRARWGIWWAICAPGEDLLQGAIGIQNIENDEAEIGYWMHPDARGKGLMSAALGEITRWAFAEGGFRHLAVQIAEGNEASIRVARAAGYQPVGAWHRRELLGDGSTVDLLAFDRAADS</sequence>
<dbReference type="SUPFAM" id="SSF55729">
    <property type="entry name" value="Acyl-CoA N-acyltransferases (Nat)"/>
    <property type="match status" value="4"/>
</dbReference>
<feature type="domain" description="N-acetyltransferase" evidence="4">
    <location>
        <begin position="42"/>
        <end position="191"/>
    </location>
</feature>
<dbReference type="PANTHER" id="PTHR43792:SF8">
    <property type="entry name" value="[RIBOSOMAL PROTEIN US5]-ALANINE N-ACETYLTRANSFERASE"/>
    <property type="match status" value="1"/>
</dbReference>
<name>A0A2Y8ZTI4_9MICO</name>
<comment type="similarity">
    <text evidence="3">Belongs to the acetyltransferase family. RimJ subfamily.</text>
</comment>
<dbReference type="OrthoDB" id="9795188at2"/>
<organism evidence="5 6">
    <name type="scientific">Branchiibius hedensis</name>
    <dbReference type="NCBI Taxonomy" id="672460"/>
    <lineage>
        <taxon>Bacteria</taxon>
        <taxon>Bacillati</taxon>
        <taxon>Actinomycetota</taxon>
        <taxon>Actinomycetes</taxon>
        <taxon>Micrococcales</taxon>
        <taxon>Dermacoccaceae</taxon>
        <taxon>Branchiibius</taxon>
    </lineage>
</organism>
<keyword evidence="2" id="KW-0012">Acyltransferase</keyword>
<dbReference type="GO" id="GO:0016747">
    <property type="term" value="F:acyltransferase activity, transferring groups other than amino-acyl groups"/>
    <property type="evidence" value="ECO:0007669"/>
    <property type="project" value="InterPro"/>
</dbReference>
<dbReference type="InterPro" id="IPR016181">
    <property type="entry name" value="Acyl_CoA_acyltransferase"/>
</dbReference>
<evidence type="ECO:0000313" key="5">
    <source>
        <dbReference type="EMBL" id="SSA34816.1"/>
    </source>
</evidence>
<gene>
    <name evidence="5" type="ORF">SAMN04489750_2146</name>
</gene>
<keyword evidence="6" id="KW-1185">Reference proteome</keyword>
<dbReference type="Gene3D" id="3.40.630.30">
    <property type="match status" value="4"/>
</dbReference>
<evidence type="ECO:0000259" key="4">
    <source>
        <dbReference type="PROSITE" id="PS51186"/>
    </source>
</evidence>
<evidence type="ECO:0000256" key="2">
    <source>
        <dbReference type="ARBA" id="ARBA00023315"/>
    </source>
</evidence>